<organism evidence="8 9">
    <name type="scientific">Actinokineospora fastidiosa</name>
    <dbReference type="NCBI Taxonomy" id="1816"/>
    <lineage>
        <taxon>Bacteria</taxon>
        <taxon>Bacillati</taxon>
        <taxon>Actinomycetota</taxon>
        <taxon>Actinomycetes</taxon>
        <taxon>Pseudonocardiales</taxon>
        <taxon>Pseudonocardiaceae</taxon>
        <taxon>Actinokineospora</taxon>
    </lineage>
</organism>
<dbReference type="InterPro" id="IPR042104">
    <property type="entry name" value="PKS_dehydratase_sf"/>
</dbReference>
<dbReference type="InterPro" id="IPR049551">
    <property type="entry name" value="PKS_DH_C"/>
</dbReference>
<dbReference type="GO" id="GO:0006633">
    <property type="term" value="P:fatty acid biosynthetic process"/>
    <property type="evidence" value="ECO:0007669"/>
    <property type="project" value="InterPro"/>
</dbReference>
<dbReference type="InterPro" id="IPR016036">
    <property type="entry name" value="Malonyl_transacylase_ACP-bd"/>
</dbReference>
<dbReference type="InterPro" id="IPR036736">
    <property type="entry name" value="ACP-like_sf"/>
</dbReference>
<feature type="domain" description="Ketosynthase family 3 (KS3)" evidence="6">
    <location>
        <begin position="87"/>
        <end position="505"/>
    </location>
</feature>
<evidence type="ECO:0000313" key="8">
    <source>
        <dbReference type="EMBL" id="GGS60927.1"/>
    </source>
</evidence>
<dbReference type="InterPro" id="IPR001227">
    <property type="entry name" value="Ac_transferase_dom_sf"/>
</dbReference>
<dbReference type="InterPro" id="IPR049552">
    <property type="entry name" value="PKS_DH_N"/>
</dbReference>
<dbReference type="SUPFAM" id="SSF53474">
    <property type="entry name" value="alpha/beta-Hydrolases"/>
    <property type="match status" value="1"/>
</dbReference>
<dbReference type="Pfam" id="PF16197">
    <property type="entry name" value="KAsynt_C_assoc"/>
    <property type="match status" value="1"/>
</dbReference>
<dbReference type="InterPro" id="IPR032821">
    <property type="entry name" value="PKS_assoc"/>
</dbReference>
<dbReference type="SUPFAM" id="SSF52151">
    <property type="entry name" value="FabD/lysophospholipase-like"/>
    <property type="match status" value="1"/>
</dbReference>
<evidence type="ECO:0000259" key="6">
    <source>
        <dbReference type="PROSITE" id="PS52004"/>
    </source>
</evidence>
<dbReference type="InterPro" id="IPR020806">
    <property type="entry name" value="PKS_PP-bd"/>
</dbReference>
<dbReference type="InterPro" id="IPR049900">
    <property type="entry name" value="PKS_mFAS_DH"/>
</dbReference>
<dbReference type="Pfam" id="PF14765">
    <property type="entry name" value="PS-DH"/>
    <property type="match status" value="1"/>
</dbReference>
<keyword evidence="3" id="KW-0808">Transferase</keyword>
<dbReference type="SMART" id="SM00826">
    <property type="entry name" value="PKS_DH"/>
    <property type="match status" value="1"/>
</dbReference>
<dbReference type="InterPro" id="IPR016035">
    <property type="entry name" value="Acyl_Trfase/lysoPLipase"/>
</dbReference>
<reference evidence="8" key="2">
    <citation type="submission" date="2020-09" db="EMBL/GenBank/DDBJ databases">
        <authorList>
            <person name="Sun Q."/>
            <person name="Ohkuma M."/>
        </authorList>
    </citation>
    <scope>NUCLEOTIDE SEQUENCE</scope>
    <source>
        <strain evidence="8">JCM 3276</strain>
    </source>
</reference>
<dbReference type="SMART" id="SM00823">
    <property type="entry name" value="PKS_PP"/>
    <property type="match status" value="3"/>
</dbReference>
<dbReference type="Pfam" id="PF00109">
    <property type="entry name" value="ketoacyl-synt"/>
    <property type="match status" value="1"/>
</dbReference>
<dbReference type="Gene3D" id="3.40.50.1820">
    <property type="entry name" value="alpha/beta hydrolase"/>
    <property type="match status" value="1"/>
</dbReference>
<dbReference type="Pfam" id="PF00975">
    <property type="entry name" value="Thioesterase"/>
    <property type="match status" value="1"/>
</dbReference>
<feature type="active site" description="Proton acceptor; for dehydratase activity" evidence="4">
    <location>
        <position position="974"/>
    </location>
</feature>
<dbReference type="Gene3D" id="3.40.366.10">
    <property type="entry name" value="Malonyl-Coenzyme A Acyl Carrier Protein, domain 2"/>
    <property type="match status" value="1"/>
</dbReference>
<evidence type="ECO:0000259" key="7">
    <source>
        <dbReference type="PROSITE" id="PS52019"/>
    </source>
</evidence>
<dbReference type="SMART" id="SM00824">
    <property type="entry name" value="PKS_TE"/>
    <property type="match status" value="1"/>
</dbReference>
<dbReference type="InterPro" id="IPR020802">
    <property type="entry name" value="TesA-like"/>
</dbReference>
<dbReference type="InterPro" id="IPR014030">
    <property type="entry name" value="Ketoacyl_synth_N"/>
</dbReference>
<dbReference type="InterPro" id="IPR013968">
    <property type="entry name" value="PKS_KR"/>
</dbReference>
<feature type="domain" description="PKS/mFAS DH" evidence="7">
    <location>
        <begin position="942"/>
        <end position="1208"/>
    </location>
</feature>
<reference evidence="8" key="1">
    <citation type="journal article" date="2014" name="Int. J. Syst. Evol. Microbiol.">
        <title>Complete genome sequence of Corynebacterium casei LMG S-19264T (=DSM 44701T), isolated from a smear-ripened cheese.</title>
        <authorList>
            <consortium name="US DOE Joint Genome Institute (JGI-PGF)"/>
            <person name="Walter F."/>
            <person name="Albersmeier A."/>
            <person name="Kalinowski J."/>
            <person name="Ruckert C."/>
        </authorList>
    </citation>
    <scope>NUCLEOTIDE SEQUENCE</scope>
    <source>
        <strain evidence="8">JCM 3276</strain>
    </source>
</reference>
<dbReference type="InterPro" id="IPR014031">
    <property type="entry name" value="Ketoacyl_synth_C"/>
</dbReference>
<dbReference type="PANTHER" id="PTHR43775">
    <property type="entry name" value="FATTY ACID SYNTHASE"/>
    <property type="match status" value="1"/>
</dbReference>
<dbReference type="InterPro" id="IPR006162">
    <property type="entry name" value="Ppantetheine_attach_site"/>
</dbReference>
<dbReference type="InterPro" id="IPR029058">
    <property type="entry name" value="AB_hydrolase_fold"/>
</dbReference>
<sequence length="2048" mass="211314">MNDITAWLTAWVTETTGVTDVRPDRPLHEYGLSSRDMVRLVAELGDRVGAPLAPTLAYQHPTISALAAAVTAESGAAPVERVSAAPTEPIAVVGIGCRLPGGVEGPADFWRLLDDAADAIGARPDGRWTAPEHVLAGLPVHGGWLDDVAGFDAGFFGITPREAAVMDPQQRITLEVAWAALEHAGIAPSTLRGSRTGVYMGVSSTEYGTFTLADPAAAEAWASSGAAASVVANRLSYLLDLRGPSQVIDTACSSSLVAVHTAIAALRSGEADLALAGGVNVLLTPGITAGFQRAGALAADGRCKAFDAAADGIARAEGCGVVVLRRLSDARAAGDRVLAVLRGSAVNSDGRSNGLLAPNPAAQAALLADVYPEAGVDPGTVDYVEAHGTGTLLGDPIEAGALGAVLGAGRDRDRPLLLGSVKSNLGHLEAASGIAGLIKVVLAMAHGRLPASLHFTRPNPHIDFDGLGLRVVDEGRDWPRYSGLACAGVSAFGFGGTNAHVIVEEWPALPAAPTVDSGLPEILAVSGPDAAAVRERAAVLADWLETEDAPVADVAAVLAARRDHLPARAAVVAADRAEAVAGLRAVADVRTAAVDLAGPVFVFSGFGSSWPGMGAKLLAGEPAFAEAVADLDPLFQADAGFSLLDVLSADGDADALPDLTVAAPALFGMQLALARLWQAHDVHPAAVLGHSVGEVAAAVIAGALDPAQGLRVVTARSALLARLDGGAMAAVELSDAEFADLAPRFPGVGIAVHAAPGQCTVSGDRDGVAALVAHVEGMGRLARPLKVVGAGHSPDVDPFLGELRAALDGLAAAPAVVPCFSSVHDDPPAFDIDYWAANLRSPVRFRQAVEAAAAAGHRTFLEISPHPIAAAAVEQTIGEGAVIATLRRGGDWPRAVADLHVAGDSAALLARYPDAPVLDLPGPVWRHERHWTAPPSAGPAGHPLLGAHVEVPDDGRHIWQADLGANPPPWQPDHHAFGVGVLPGTAFLEAAIAAGRRATGADRVVVTDLALAEFLAPNPDTVLSTSLTRDGRVTVSAKGSDAAWVTHATGHVGVDTDEDVRAPAAPAALAPIDLYAAFAAIGQDYGPAFQGLSEVRAAPGYAAARVALPDAAGGHGAYAAHPALVDACLQAIGAAALGLPGVRGRHVPTGFGRVRLLGDVRMGTRCVAEAALGDSGLLGAVYLLDDAGTVLLAATGVRVTSVADPDGARTLECRWEPAPLPVGSDTPRTVASTVDDEDASDVVLTLSGDGRDVTARAARAAARLAERARPPRLWLVTEGGNGPEPGDPDLVCLRGLVRVLAFEHPELRATLLDVDAASGPAAVAAEVRAGRPDDEVAWRDGTRLRARLAPVTVPDQPPPVGPGAYLITGGLGELGGHIAAWLAERGATRIVLAGRTARQAPDVPGVEVVVGDIAEPGVAERFVAHARRDGVPLRGVVHGAAVLADEPVAAMTDDALARVWRPKAEGALRLHDAVDDPDVWWLALTSVAGLIGSPGQGAYAAANAWVDALAARRRAAGLPALSIAFGAWRGAAADARANAALADLDPADGLAAIGALLADGRTGVGVSRLDGARTLALFPELARRPFLAAVAGARPEPEPTGWAGPDALRALPDPRGAVLDRLVTGLAALIGADPARVDTTTPLTRMGLDSLMAMRLRAAVQRDFDRVLPVPLLLRGASLRDVADHLGDELGLPAARTPRADIGPRDTAERWVARVWTDALGAPVTDVHTAFATLGGDAAALAAVRAALAERLGADFAVSELDTVAGVADRLRDDLERPTSGLVHTLRAEGRRRPLFLFHPAGGPTTVYQPLVAELPPGYPVHGFERIDDVSTVEEKAERYAALLRGIQPRGPYRLGGWSFGGVLAYETAHVLTAMGETVEQVVLIDSILPERGGAAEDAALLAGRFARFAEHVERTYGVPLDLPADLADRDEDAQIGWVMARLGAIPGIGDAVLRHQYTSYVDARVAERYRPRPYGGPVVLLRATDPHPLTTTLDPRYLRTDDTLGWDEFCADLTVRRVPGDHLSMIDPPAVGVLARLLDAAVEAVEV</sequence>
<dbReference type="CDD" id="cd00833">
    <property type="entry name" value="PKS"/>
    <property type="match status" value="1"/>
</dbReference>
<dbReference type="InterPro" id="IPR014043">
    <property type="entry name" value="Acyl_transferase_dom"/>
</dbReference>
<dbReference type="Proteomes" id="UP000660680">
    <property type="component" value="Unassembled WGS sequence"/>
</dbReference>
<proteinExistence type="predicted"/>
<dbReference type="Gene3D" id="3.40.50.720">
    <property type="entry name" value="NAD(P)-binding Rossmann-like Domain"/>
    <property type="match status" value="1"/>
</dbReference>
<protein>
    <submittedName>
        <fullName evidence="8">Polyketide synthase</fullName>
    </submittedName>
</protein>
<dbReference type="SMART" id="SM00825">
    <property type="entry name" value="PKS_KS"/>
    <property type="match status" value="1"/>
</dbReference>
<keyword evidence="2" id="KW-0597">Phosphoprotein</keyword>
<dbReference type="SUPFAM" id="SSF53901">
    <property type="entry name" value="Thiolase-like"/>
    <property type="match status" value="1"/>
</dbReference>
<keyword evidence="1" id="KW-0596">Phosphopantetheine</keyword>
<dbReference type="PROSITE" id="PS52019">
    <property type="entry name" value="PKS_MFAS_DH"/>
    <property type="match status" value="1"/>
</dbReference>
<dbReference type="PROSITE" id="PS00012">
    <property type="entry name" value="PHOSPHOPANTETHEINE"/>
    <property type="match status" value="1"/>
</dbReference>
<dbReference type="InterPro" id="IPR057326">
    <property type="entry name" value="KR_dom"/>
</dbReference>
<dbReference type="EMBL" id="BMRB01000014">
    <property type="protein sequence ID" value="GGS60927.1"/>
    <property type="molecule type" value="Genomic_DNA"/>
</dbReference>
<dbReference type="SUPFAM" id="SSF55048">
    <property type="entry name" value="Probable ACP-binding domain of malonyl-CoA ACP transacylase"/>
    <property type="match status" value="1"/>
</dbReference>
<dbReference type="InterPro" id="IPR036291">
    <property type="entry name" value="NAD(P)-bd_dom_sf"/>
</dbReference>
<dbReference type="GO" id="GO:0031177">
    <property type="term" value="F:phosphopantetheine binding"/>
    <property type="evidence" value="ECO:0007669"/>
    <property type="project" value="InterPro"/>
</dbReference>
<name>A0A918GTP1_9PSEU</name>
<evidence type="ECO:0000256" key="1">
    <source>
        <dbReference type="ARBA" id="ARBA00022450"/>
    </source>
</evidence>
<gene>
    <name evidence="8" type="ORF">GCM10010171_64740</name>
</gene>
<dbReference type="InterPro" id="IPR020841">
    <property type="entry name" value="PKS_Beta-ketoAc_synthase_dom"/>
</dbReference>
<evidence type="ECO:0000256" key="2">
    <source>
        <dbReference type="ARBA" id="ARBA00022553"/>
    </source>
</evidence>
<dbReference type="PANTHER" id="PTHR43775:SF37">
    <property type="entry name" value="SI:DKEY-61P9.11"/>
    <property type="match status" value="1"/>
</dbReference>
<keyword evidence="9" id="KW-1185">Reference proteome</keyword>
<dbReference type="SUPFAM" id="SSF47336">
    <property type="entry name" value="ACP-like"/>
    <property type="match status" value="3"/>
</dbReference>
<feature type="active site" description="Proton donor; for dehydratase activity" evidence="4">
    <location>
        <position position="1126"/>
    </location>
</feature>
<evidence type="ECO:0000256" key="3">
    <source>
        <dbReference type="ARBA" id="ARBA00022679"/>
    </source>
</evidence>
<dbReference type="InterPro" id="IPR001031">
    <property type="entry name" value="Thioesterase"/>
</dbReference>
<dbReference type="Pfam" id="PF21089">
    <property type="entry name" value="PKS_DH_N"/>
    <property type="match status" value="1"/>
</dbReference>
<dbReference type="InterPro" id="IPR016039">
    <property type="entry name" value="Thiolase-like"/>
</dbReference>
<dbReference type="Gene3D" id="3.40.47.10">
    <property type="match status" value="1"/>
</dbReference>
<dbReference type="SMART" id="SM00827">
    <property type="entry name" value="PKS_AT"/>
    <property type="match status" value="1"/>
</dbReference>
<dbReference type="Pfam" id="PF08659">
    <property type="entry name" value="KR"/>
    <property type="match status" value="1"/>
</dbReference>
<dbReference type="Pfam" id="PF00550">
    <property type="entry name" value="PP-binding"/>
    <property type="match status" value="3"/>
</dbReference>
<feature type="region of interest" description="N-terminal hotdog fold" evidence="4">
    <location>
        <begin position="942"/>
        <end position="1059"/>
    </location>
</feature>
<dbReference type="Gene3D" id="3.10.129.110">
    <property type="entry name" value="Polyketide synthase dehydratase"/>
    <property type="match status" value="1"/>
</dbReference>
<dbReference type="InterPro" id="IPR009081">
    <property type="entry name" value="PP-bd_ACP"/>
</dbReference>
<dbReference type="PROSITE" id="PS00606">
    <property type="entry name" value="KS3_1"/>
    <property type="match status" value="1"/>
</dbReference>
<dbReference type="RefSeq" id="WP_189214442.1">
    <property type="nucleotide sequence ID" value="NZ_BMRB01000014.1"/>
</dbReference>
<dbReference type="Pfam" id="PF00698">
    <property type="entry name" value="Acyl_transf_1"/>
    <property type="match status" value="1"/>
</dbReference>
<dbReference type="InterPro" id="IPR050091">
    <property type="entry name" value="PKS_NRPS_Biosynth_Enz"/>
</dbReference>
<dbReference type="Gene3D" id="1.10.1200.10">
    <property type="entry name" value="ACP-like"/>
    <property type="match status" value="3"/>
</dbReference>
<dbReference type="SUPFAM" id="SSF51735">
    <property type="entry name" value="NAD(P)-binding Rossmann-fold domains"/>
    <property type="match status" value="2"/>
</dbReference>
<evidence type="ECO:0000256" key="4">
    <source>
        <dbReference type="PROSITE-ProRule" id="PRU01363"/>
    </source>
</evidence>
<feature type="region of interest" description="C-terminal hotdog fold" evidence="4">
    <location>
        <begin position="1069"/>
        <end position="1208"/>
    </location>
</feature>
<dbReference type="GO" id="GO:0004312">
    <property type="term" value="F:fatty acid synthase activity"/>
    <property type="evidence" value="ECO:0007669"/>
    <property type="project" value="TreeGrafter"/>
</dbReference>
<feature type="domain" description="Carrier" evidence="5">
    <location>
        <begin position="1613"/>
        <end position="1690"/>
    </location>
</feature>
<evidence type="ECO:0000313" key="9">
    <source>
        <dbReference type="Proteomes" id="UP000660680"/>
    </source>
</evidence>
<comment type="caution">
    <text evidence="8">The sequence shown here is derived from an EMBL/GenBank/DDBJ whole genome shotgun (WGS) entry which is preliminary data.</text>
</comment>
<dbReference type="FunFam" id="3.40.47.10:FF:000019">
    <property type="entry name" value="Polyketide synthase type I"/>
    <property type="match status" value="1"/>
</dbReference>
<dbReference type="InterPro" id="IPR020807">
    <property type="entry name" value="PKS_DH"/>
</dbReference>
<dbReference type="Gene3D" id="3.30.70.3290">
    <property type="match status" value="1"/>
</dbReference>
<dbReference type="PROSITE" id="PS52004">
    <property type="entry name" value="KS3_2"/>
    <property type="match status" value="1"/>
</dbReference>
<dbReference type="Pfam" id="PF02801">
    <property type="entry name" value="Ketoacyl-synt_C"/>
    <property type="match status" value="1"/>
</dbReference>
<dbReference type="SMART" id="SM00822">
    <property type="entry name" value="PKS_KR"/>
    <property type="match status" value="1"/>
</dbReference>
<dbReference type="PROSITE" id="PS50075">
    <property type="entry name" value="CARRIER"/>
    <property type="match status" value="2"/>
</dbReference>
<evidence type="ECO:0000259" key="5">
    <source>
        <dbReference type="PROSITE" id="PS50075"/>
    </source>
</evidence>
<feature type="domain" description="Carrier" evidence="5">
    <location>
        <begin position="1"/>
        <end position="74"/>
    </location>
</feature>
<dbReference type="GO" id="GO:0004315">
    <property type="term" value="F:3-oxoacyl-[acyl-carrier-protein] synthase activity"/>
    <property type="evidence" value="ECO:0007669"/>
    <property type="project" value="InterPro"/>
</dbReference>
<accession>A0A918GTP1</accession>
<dbReference type="InterPro" id="IPR018201">
    <property type="entry name" value="Ketoacyl_synth_AS"/>
</dbReference>